<comment type="caution">
    <text evidence="2">The sequence shown here is derived from an EMBL/GenBank/DDBJ whole genome shotgun (WGS) entry which is preliminary data.</text>
</comment>
<feature type="region of interest" description="Disordered" evidence="1">
    <location>
        <begin position="376"/>
        <end position="395"/>
    </location>
</feature>
<proteinExistence type="predicted"/>
<feature type="compositionally biased region" description="Polar residues" evidence="1">
    <location>
        <begin position="114"/>
        <end position="131"/>
    </location>
</feature>
<dbReference type="AlphaFoldDB" id="A0A9Q0MHF0"/>
<accession>A0A9Q0MHF0</accession>
<keyword evidence="3" id="KW-1185">Reference proteome</keyword>
<feature type="region of interest" description="Disordered" evidence="1">
    <location>
        <begin position="488"/>
        <end position="522"/>
    </location>
</feature>
<evidence type="ECO:0000256" key="1">
    <source>
        <dbReference type="SAM" id="MobiDB-lite"/>
    </source>
</evidence>
<evidence type="ECO:0000313" key="2">
    <source>
        <dbReference type="EMBL" id="KAJ6223610.1"/>
    </source>
</evidence>
<feature type="compositionally biased region" description="Polar residues" evidence="1">
    <location>
        <begin position="386"/>
        <end position="395"/>
    </location>
</feature>
<feature type="region of interest" description="Disordered" evidence="1">
    <location>
        <begin position="114"/>
        <end position="146"/>
    </location>
</feature>
<dbReference type="Proteomes" id="UP001142055">
    <property type="component" value="Chromosome 1"/>
</dbReference>
<sequence>MIGSNQLSSFPLITSSSVVTIASMLPATITTITDQSIMNNNNNNNNRSIDWLPKHLNALNQSLETMGLIDTTTINDQELIGTEIGSNDATSRLWFNHGSDLTLVIGSAVDNGSNCDRSNRSSLQSCTSSNGSGHGTKRNSSNLYINNPNSLEVETAAACLSPDGNVHRGSYHYANYDYGHESGGGGGGGGIPGMAQLVIHNPRVINSSQDAIPRSVSVPLSRSNSRKESTSTNQTQYDGGGGYLGIEPVRSQLTRNLATYYETQRKKNAKTENVANIIADHYQHQYHQHEKQFASKLNDLSLNMEIGTNVITTGGNNDSQCNPSAIGQQWIVLDNNHQPIGQLDIETVPNGHSAEYFHTRSLPWSQSIRSCTNRFGESANDETSDSFRSNSNTTTIGRVPFTKRRRNRMRNDSAAAIAFNRSGLLGGSLDWDVVTDSIDGDVQHDSIVSCELGKSSSSKPTSFSAKLNGTTTTTTTTTTLTSTLTTINPNVDGSNNSKNGVNINHPSAKKMDNTSNDPDSPDYLVANEAIVVYNERTAL</sequence>
<organism evidence="2 3">
    <name type="scientific">Blomia tropicalis</name>
    <name type="common">Mite</name>
    <dbReference type="NCBI Taxonomy" id="40697"/>
    <lineage>
        <taxon>Eukaryota</taxon>
        <taxon>Metazoa</taxon>
        <taxon>Ecdysozoa</taxon>
        <taxon>Arthropoda</taxon>
        <taxon>Chelicerata</taxon>
        <taxon>Arachnida</taxon>
        <taxon>Acari</taxon>
        <taxon>Acariformes</taxon>
        <taxon>Sarcoptiformes</taxon>
        <taxon>Astigmata</taxon>
        <taxon>Glycyphagoidea</taxon>
        <taxon>Echimyopodidae</taxon>
        <taxon>Blomia</taxon>
    </lineage>
</organism>
<feature type="compositionally biased region" description="Polar residues" evidence="1">
    <location>
        <begin position="488"/>
        <end position="505"/>
    </location>
</feature>
<evidence type="ECO:0000313" key="3">
    <source>
        <dbReference type="Proteomes" id="UP001142055"/>
    </source>
</evidence>
<gene>
    <name evidence="2" type="ORF">RDWZM_002155</name>
</gene>
<reference evidence="2" key="1">
    <citation type="submission" date="2022-12" db="EMBL/GenBank/DDBJ databases">
        <title>Genome assemblies of Blomia tropicalis.</title>
        <authorList>
            <person name="Cui Y."/>
        </authorList>
    </citation>
    <scope>NUCLEOTIDE SEQUENCE</scope>
    <source>
        <tissue evidence="2">Adult mites</tissue>
    </source>
</reference>
<dbReference type="EMBL" id="JAPWDV010000001">
    <property type="protein sequence ID" value="KAJ6223610.1"/>
    <property type="molecule type" value="Genomic_DNA"/>
</dbReference>
<protein>
    <submittedName>
        <fullName evidence="2">Uncharacterized protein</fullName>
    </submittedName>
</protein>
<feature type="region of interest" description="Disordered" evidence="1">
    <location>
        <begin position="208"/>
        <end position="244"/>
    </location>
</feature>
<name>A0A9Q0MHF0_BLOTA</name>